<evidence type="ECO:0000259" key="6">
    <source>
        <dbReference type="PROSITE" id="PS50937"/>
    </source>
</evidence>
<keyword evidence="5" id="KW-0175">Coiled coil</keyword>
<dbReference type="InterPro" id="IPR009061">
    <property type="entry name" value="DNA-bd_dom_put_sf"/>
</dbReference>
<dbReference type="PANTHER" id="PTHR30204:SF69">
    <property type="entry name" value="MERR-FAMILY TRANSCRIPTIONAL REGULATOR"/>
    <property type="match status" value="1"/>
</dbReference>
<keyword evidence="2" id="KW-0805">Transcription regulation</keyword>
<dbReference type="EMBL" id="LVZK01000001">
    <property type="protein sequence ID" value="OAP86865.1"/>
    <property type="molecule type" value="Genomic_DNA"/>
</dbReference>
<sequence>MRIGEFAQMAGVSARALRHYETARLLVPARTSGGYRDYTAKDLDTVERIRLILGTGLGVAAARRYLDCVRAGSGEATVTMCPNLRRELSELEDRLRRRSEQIAGERAAIARFVASSHGEGV</sequence>
<dbReference type="PROSITE" id="PS50937">
    <property type="entry name" value="HTH_MERR_2"/>
    <property type="match status" value="1"/>
</dbReference>
<dbReference type="PANTHER" id="PTHR30204">
    <property type="entry name" value="REDOX-CYCLING DRUG-SENSING TRANSCRIPTIONAL ACTIVATOR SOXR"/>
    <property type="match status" value="1"/>
</dbReference>
<keyword evidence="4" id="KW-0804">Transcription</keyword>
<dbReference type="AlphaFoldDB" id="A0A179B663"/>
<keyword evidence="8" id="KW-1185">Reference proteome</keyword>
<keyword evidence="3" id="KW-0238">DNA-binding</keyword>
<dbReference type="GO" id="GO:0003700">
    <property type="term" value="F:DNA-binding transcription factor activity"/>
    <property type="evidence" value="ECO:0007669"/>
    <property type="project" value="InterPro"/>
</dbReference>
<feature type="domain" description="HTH merR-type" evidence="6">
    <location>
        <begin position="1"/>
        <end position="68"/>
    </location>
</feature>
<reference evidence="7 8" key="1">
    <citation type="submission" date="2016-04" db="EMBL/GenBank/DDBJ databases">
        <title>Peptidophaga gingivicola gen. nov., sp. nov., isolated from human subgingival plaque.</title>
        <authorList>
            <person name="Beall C.J."/>
            <person name="Mokrzan E.M."/>
            <person name="Griffen A.L."/>
            <person name="Leys E.J."/>
        </authorList>
    </citation>
    <scope>NUCLEOTIDE SEQUENCE [LARGE SCALE GENOMIC DNA]</scope>
    <source>
        <strain evidence="7 8">BA112</strain>
    </source>
</reference>
<evidence type="ECO:0000256" key="1">
    <source>
        <dbReference type="ARBA" id="ARBA00022491"/>
    </source>
</evidence>
<evidence type="ECO:0000313" key="7">
    <source>
        <dbReference type="EMBL" id="OAP86865.1"/>
    </source>
</evidence>
<evidence type="ECO:0000313" key="8">
    <source>
        <dbReference type="Proteomes" id="UP000078368"/>
    </source>
</evidence>
<proteinExistence type="predicted"/>
<dbReference type="InterPro" id="IPR047057">
    <property type="entry name" value="MerR_fam"/>
</dbReference>
<gene>
    <name evidence="7" type="ORF">A4H34_07075</name>
</gene>
<dbReference type="PRINTS" id="PR00040">
    <property type="entry name" value="HTHMERR"/>
</dbReference>
<feature type="coiled-coil region" evidence="5">
    <location>
        <begin position="81"/>
        <end position="108"/>
    </location>
</feature>
<dbReference type="OrthoDB" id="9802039at2"/>
<dbReference type="SMART" id="SM00422">
    <property type="entry name" value="HTH_MERR"/>
    <property type="match status" value="1"/>
</dbReference>
<dbReference type="Pfam" id="PF13411">
    <property type="entry name" value="MerR_1"/>
    <property type="match status" value="1"/>
</dbReference>
<dbReference type="STRING" id="1823756.A4H34_07075"/>
<accession>A0A179B663</accession>
<dbReference type="SUPFAM" id="SSF46955">
    <property type="entry name" value="Putative DNA-binding domain"/>
    <property type="match status" value="1"/>
</dbReference>
<name>A0A179B663_9ACTO</name>
<evidence type="ECO:0000256" key="2">
    <source>
        <dbReference type="ARBA" id="ARBA00023015"/>
    </source>
</evidence>
<dbReference type="Proteomes" id="UP000078368">
    <property type="component" value="Unassembled WGS sequence"/>
</dbReference>
<dbReference type="InterPro" id="IPR000551">
    <property type="entry name" value="MerR-type_HTH_dom"/>
</dbReference>
<protein>
    <submittedName>
        <fullName evidence="7">MerR family transcriptional regulator</fullName>
    </submittedName>
</protein>
<dbReference type="RefSeq" id="WP_064231508.1">
    <property type="nucleotide sequence ID" value="NZ_LVZK01000001.1"/>
</dbReference>
<keyword evidence="1" id="KW-0678">Repressor</keyword>
<evidence type="ECO:0000256" key="5">
    <source>
        <dbReference type="SAM" id="Coils"/>
    </source>
</evidence>
<dbReference type="Gene3D" id="1.10.1660.10">
    <property type="match status" value="1"/>
</dbReference>
<comment type="caution">
    <text evidence="7">The sequence shown here is derived from an EMBL/GenBank/DDBJ whole genome shotgun (WGS) entry which is preliminary data.</text>
</comment>
<dbReference type="GO" id="GO:0003677">
    <property type="term" value="F:DNA binding"/>
    <property type="evidence" value="ECO:0007669"/>
    <property type="project" value="UniProtKB-KW"/>
</dbReference>
<evidence type="ECO:0000256" key="3">
    <source>
        <dbReference type="ARBA" id="ARBA00023125"/>
    </source>
</evidence>
<evidence type="ECO:0000256" key="4">
    <source>
        <dbReference type="ARBA" id="ARBA00023163"/>
    </source>
</evidence>
<organism evidence="7 8">
    <name type="scientific">Peptidiphaga gingivicola</name>
    <dbReference type="NCBI Taxonomy" id="2741497"/>
    <lineage>
        <taxon>Bacteria</taxon>
        <taxon>Bacillati</taxon>
        <taxon>Actinomycetota</taxon>
        <taxon>Actinomycetes</taxon>
        <taxon>Actinomycetales</taxon>
        <taxon>Actinomycetaceae</taxon>
        <taxon>Peptidiphaga</taxon>
    </lineage>
</organism>